<dbReference type="PANTHER" id="PTHR31845">
    <property type="entry name" value="FINGER DOMAIN PROTEIN, PUTATIVE-RELATED"/>
    <property type="match status" value="1"/>
</dbReference>
<sequence>MPTTSLFRFSSRMDDSDSAEENDEHIGSQSRHGSRAFFKSTSACVHCKSLKVKCEFSPGEKACNRCQAGNYQCLPRQRKKRKPAPTHEDLQKKAHDQDIEIQNLLHQFDKLKADSRIKNWMMRSQSVEPSVTWSGGSGLEIEKPRWGMKQKSAEVAAASYFSPGPVGEGVTSLYPPDIVKYCALYPEEIMNLFSIYFERINPFFSILDPELHTPWKLIWTSPFLFTVICAVASRYYMDRPSLYLLAMDFARDAAGRALIDGSKSIDVYQAYLILAVYPVPKKKWAEDRSWLLMGVAIRMAIELELNQPPPAGCSEREHLNRTRTWLNCYCVDGSHAIQFGKMPMLRLDDYLARNSREWYKESPMNLPFDVHLCAYVQIIILMAEWRSEVAKNSNPGSIQEFDLVASVLDAQTRLSQELAFWVDMYAEELSLHPLPICEYRGYTTRMITAYLRLVVLAVGFQHAAKSEFSRDSELVLKSIQAAREVIQIMVVRLFPTGNLRFAMEANFLYVSYAAAFLINLLRPKFLPLLNETLQGQIIHEVGGLIDVLGSTDVALDGRHTPALYSRFLSSLLSKHNCLPPRSGSESPPNDPRFHPQYSDERPLTPPQPSCSWPDVMPQEYALSTNQFYDAFPAQGDMYQGNGPDMDFTLSHFVRTVTQGYPNPSSGVPATNESYGIDWNAPTSQPPHFPDAMWRM</sequence>
<feature type="compositionally biased region" description="Low complexity" evidence="7">
    <location>
        <begin position="1"/>
        <end position="10"/>
    </location>
</feature>
<dbReference type="InterPro" id="IPR036864">
    <property type="entry name" value="Zn2-C6_fun-type_DNA-bd_sf"/>
</dbReference>
<evidence type="ECO:0000256" key="3">
    <source>
        <dbReference type="ARBA" id="ARBA00023015"/>
    </source>
</evidence>
<dbReference type="InterPro" id="IPR007219">
    <property type="entry name" value="XnlR_reg_dom"/>
</dbReference>
<evidence type="ECO:0000313" key="9">
    <source>
        <dbReference type="EMBL" id="RDB21455.1"/>
    </source>
</evidence>
<feature type="region of interest" description="Disordered" evidence="7">
    <location>
        <begin position="1"/>
        <end position="32"/>
    </location>
</feature>
<proteinExistence type="predicted"/>
<dbReference type="CDD" id="cd00067">
    <property type="entry name" value="GAL4"/>
    <property type="match status" value="1"/>
</dbReference>
<evidence type="ECO:0000256" key="5">
    <source>
        <dbReference type="ARBA" id="ARBA00023163"/>
    </source>
</evidence>
<keyword evidence="6" id="KW-0539">Nucleus</keyword>
<evidence type="ECO:0000256" key="6">
    <source>
        <dbReference type="ARBA" id="ARBA00023242"/>
    </source>
</evidence>
<evidence type="ECO:0000256" key="7">
    <source>
        <dbReference type="SAM" id="MobiDB-lite"/>
    </source>
</evidence>
<accession>A0A369JM28</accession>
<dbReference type="GO" id="GO:0005634">
    <property type="term" value="C:nucleus"/>
    <property type="evidence" value="ECO:0007669"/>
    <property type="project" value="UniProtKB-SubCell"/>
</dbReference>
<evidence type="ECO:0000256" key="4">
    <source>
        <dbReference type="ARBA" id="ARBA00023125"/>
    </source>
</evidence>
<feature type="region of interest" description="Disordered" evidence="7">
    <location>
        <begin position="578"/>
        <end position="611"/>
    </location>
</feature>
<evidence type="ECO:0000259" key="8">
    <source>
        <dbReference type="PROSITE" id="PS00463"/>
    </source>
</evidence>
<keyword evidence="2" id="KW-0479">Metal-binding</keyword>
<dbReference type="GO" id="GO:0008270">
    <property type="term" value="F:zinc ion binding"/>
    <property type="evidence" value="ECO:0007669"/>
    <property type="project" value="InterPro"/>
</dbReference>
<name>A0A369JM28_HYPMA</name>
<dbReference type="InParanoid" id="A0A369JM28"/>
<protein>
    <submittedName>
        <fullName evidence="9">Protein priB</fullName>
    </submittedName>
</protein>
<dbReference type="PROSITE" id="PS00463">
    <property type="entry name" value="ZN2_CY6_FUNGAL_1"/>
    <property type="match status" value="1"/>
</dbReference>
<comment type="caution">
    <text evidence="9">The sequence shown here is derived from an EMBL/GenBank/DDBJ whole genome shotgun (WGS) entry which is preliminary data.</text>
</comment>
<feature type="domain" description="Zn(2)-C6 fungal-type" evidence="8">
    <location>
        <begin position="43"/>
        <end position="73"/>
    </location>
</feature>
<feature type="compositionally biased region" description="Basic and acidic residues" evidence="7">
    <location>
        <begin position="85"/>
        <end position="95"/>
    </location>
</feature>
<feature type="region of interest" description="Disordered" evidence="7">
    <location>
        <begin position="76"/>
        <end position="95"/>
    </location>
</feature>
<dbReference type="AlphaFoldDB" id="A0A369JM28"/>
<feature type="compositionally biased region" description="Basic and acidic residues" evidence="7">
    <location>
        <begin position="591"/>
        <end position="602"/>
    </location>
</feature>
<dbReference type="InterPro" id="IPR051089">
    <property type="entry name" value="prtT"/>
</dbReference>
<keyword evidence="3" id="KW-0805">Transcription regulation</keyword>
<evidence type="ECO:0000256" key="2">
    <source>
        <dbReference type="ARBA" id="ARBA00022723"/>
    </source>
</evidence>
<evidence type="ECO:0000256" key="1">
    <source>
        <dbReference type="ARBA" id="ARBA00004123"/>
    </source>
</evidence>
<dbReference type="SMART" id="SM00906">
    <property type="entry name" value="Fungal_trans"/>
    <property type="match status" value="1"/>
</dbReference>
<dbReference type="STRING" id="39966.A0A369JM28"/>
<dbReference type="Gene3D" id="4.10.240.10">
    <property type="entry name" value="Zn(2)-C6 fungal-type DNA-binding domain"/>
    <property type="match status" value="1"/>
</dbReference>
<comment type="subcellular location">
    <subcellularLocation>
        <location evidence="1">Nucleus</location>
    </subcellularLocation>
</comment>
<dbReference type="Pfam" id="PF04082">
    <property type="entry name" value="Fungal_trans"/>
    <property type="match status" value="1"/>
</dbReference>
<keyword evidence="4" id="KW-0238">DNA-binding</keyword>
<dbReference type="Proteomes" id="UP000076154">
    <property type="component" value="Unassembled WGS sequence"/>
</dbReference>
<gene>
    <name evidence="9" type="primary">priB_2</name>
    <name evidence="9" type="ORF">Hypma_011540</name>
</gene>
<dbReference type="EMBL" id="LUEZ02000055">
    <property type="protein sequence ID" value="RDB21455.1"/>
    <property type="molecule type" value="Genomic_DNA"/>
</dbReference>
<keyword evidence="10" id="KW-1185">Reference proteome</keyword>
<dbReference type="PANTHER" id="PTHR31845:SF19">
    <property type="entry name" value="TRANSCRIPTION FACTOR DOMAIN-CONTAINING PROTEIN"/>
    <property type="match status" value="1"/>
</dbReference>
<dbReference type="SUPFAM" id="SSF57701">
    <property type="entry name" value="Zn2/Cys6 DNA-binding domain"/>
    <property type="match status" value="1"/>
</dbReference>
<dbReference type="InterPro" id="IPR001138">
    <property type="entry name" value="Zn2Cys6_DnaBD"/>
</dbReference>
<dbReference type="OrthoDB" id="3163292at2759"/>
<dbReference type="CDD" id="cd12148">
    <property type="entry name" value="fungal_TF_MHR"/>
    <property type="match status" value="1"/>
</dbReference>
<keyword evidence="5" id="KW-0804">Transcription</keyword>
<dbReference type="GO" id="GO:0006351">
    <property type="term" value="P:DNA-templated transcription"/>
    <property type="evidence" value="ECO:0007669"/>
    <property type="project" value="InterPro"/>
</dbReference>
<dbReference type="GO" id="GO:0000981">
    <property type="term" value="F:DNA-binding transcription factor activity, RNA polymerase II-specific"/>
    <property type="evidence" value="ECO:0007669"/>
    <property type="project" value="InterPro"/>
</dbReference>
<organism evidence="9 10">
    <name type="scientific">Hypsizygus marmoreus</name>
    <name type="common">White beech mushroom</name>
    <name type="synonym">Agaricus marmoreus</name>
    <dbReference type="NCBI Taxonomy" id="39966"/>
    <lineage>
        <taxon>Eukaryota</taxon>
        <taxon>Fungi</taxon>
        <taxon>Dikarya</taxon>
        <taxon>Basidiomycota</taxon>
        <taxon>Agaricomycotina</taxon>
        <taxon>Agaricomycetes</taxon>
        <taxon>Agaricomycetidae</taxon>
        <taxon>Agaricales</taxon>
        <taxon>Tricholomatineae</taxon>
        <taxon>Lyophyllaceae</taxon>
        <taxon>Hypsizygus</taxon>
    </lineage>
</organism>
<evidence type="ECO:0000313" key="10">
    <source>
        <dbReference type="Proteomes" id="UP000076154"/>
    </source>
</evidence>
<dbReference type="GO" id="GO:0000976">
    <property type="term" value="F:transcription cis-regulatory region binding"/>
    <property type="evidence" value="ECO:0007669"/>
    <property type="project" value="TreeGrafter"/>
</dbReference>
<reference evidence="9" key="1">
    <citation type="submission" date="2018-04" db="EMBL/GenBank/DDBJ databases">
        <title>Whole genome sequencing of Hypsizygus marmoreus.</title>
        <authorList>
            <person name="Choi I.-G."/>
            <person name="Min B."/>
            <person name="Kim J.-G."/>
            <person name="Kim S."/>
            <person name="Oh Y.-L."/>
            <person name="Kong W.-S."/>
            <person name="Park H."/>
            <person name="Jeong J."/>
            <person name="Song E.-S."/>
        </authorList>
    </citation>
    <scope>NUCLEOTIDE SEQUENCE [LARGE SCALE GENOMIC DNA]</scope>
    <source>
        <strain evidence="9">51987-8</strain>
    </source>
</reference>